<reference evidence="6 7" key="1">
    <citation type="journal article" date="2018" name="Int. J. Syst. Evol. Microbiol.">
        <title>Epidermidibacterium keratini gen. nov., sp. nov., a member of the family Sporichthyaceae, isolated from keratin epidermis.</title>
        <authorList>
            <person name="Lee D.G."/>
            <person name="Trujillo M.E."/>
            <person name="Kang S."/>
            <person name="Nam J.J."/>
            <person name="Kim Y.J."/>
        </authorList>
    </citation>
    <scope>NUCLEOTIDE SEQUENCE [LARGE SCALE GENOMIC DNA]</scope>
    <source>
        <strain evidence="6 7">EPI-7</strain>
    </source>
</reference>
<protein>
    <submittedName>
        <fullName evidence="6">Mycofactocin biosynthesis peptidyl-dipeptidase MftE</fullName>
    </submittedName>
</protein>
<evidence type="ECO:0000256" key="3">
    <source>
        <dbReference type="ARBA" id="ARBA00022801"/>
    </source>
</evidence>
<dbReference type="AlphaFoldDB" id="A0A7L4YTL3"/>
<dbReference type="NCBIfam" id="TIGR03964">
    <property type="entry name" value="mycofact_creat"/>
    <property type="match status" value="1"/>
</dbReference>
<dbReference type="InterPro" id="IPR023871">
    <property type="entry name" value="MftE"/>
</dbReference>
<dbReference type="EMBL" id="CP047156">
    <property type="protein sequence ID" value="QHC02333.1"/>
    <property type="molecule type" value="Genomic_DNA"/>
</dbReference>
<evidence type="ECO:0000256" key="4">
    <source>
        <dbReference type="ARBA" id="ARBA00022833"/>
    </source>
</evidence>
<evidence type="ECO:0000256" key="1">
    <source>
        <dbReference type="ARBA" id="ARBA00001947"/>
    </source>
</evidence>
<dbReference type="PANTHER" id="PTHR35005:SF1">
    <property type="entry name" value="2-AMINO-5-FORMYLAMINO-6-RIBOSYLAMINOPYRIMIDIN-4(3H)-ONE 5'-MONOPHOSPHATE DEFORMYLASE"/>
    <property type="match status" value="1"/>
</dbReference>
<gene>
    <name evidence="6" type="primary">mftE</name>
    <name evidence="6" type="ORF">EK0264_07285</name>
</gene>
<dbReference type="InterPro" id="IPR024087">
    <property type="entry name" value="Creatininase-like_sf"/>
</dbReference>
<dbReference type="OrthoDB" id="9801445at2"/>
<sequence>MHEAVWPEVSAGGTLVVPLGATEQHGPHLPLGTDTIIAESVAGELVRRVADAHLAPSIAIGASGEHAGFAGTLSIGTDAVYAVLLELVRHSVPPWDRVMVVNGHGGNATALARLADTCAYEKRPVVVRHCHVPGGDAHAGRTETSLLLHLRPELVRLDRAEPGNPAPVEKLLGQLREGGVRSVSPNGVLGDPTGASAAEGAELFKALVADALATYG</sequence>
<dbReference type="GO" id="GO:0016811">
    <property type="term" value="F:hydrolase activity, acting on carbon-nitrogen (but not peptide) bonds, in linear amides"/>
    <property type="evidence" value="ECO:0007669"/>
    <property type="project" value="TreeGrafter"/>
</dbReference>
<keyword evidence="3" id="KW-0378">Hydrolase</keyword>
<organism evidence="6 7">
    <name type="scientific">Epidermidibacterium keratini</name>
    <dbReference type="NCBI Taxonomy" id="1891644"/>
    <lineage>
        <taxon>Bacteria</taxon>
        <taxon>Bacillati</taxon>
        <taxon>Actinomycetota</taxon>
        <taxon>Actinomycetes</taxon>
        <taxon>Sporichthyales</taxon>
        <taxon>Sporichthyaceae</taxon>
        <taxon>Epidermidibacterium</taxon>
    </lineage>
</organism>
<evidence type="ECO:0000313" key="6">
    <source>
        <dbReference type="EMBL" id="QHC02333.1"/>
    </source>
</evidence>
<dbReference type="Gene3D" id="3.40.50.10310">
    <property type="entry name" value="Creatininase"/>
    <property type="match status" value="1"/>
</dbReference>
<keyword evidence="2" id="KW-0479">Metal-binding</keyword>
<evidence type="ECO:0000256" key="2">
    <source>
        <dbReference type="ARBA" id="ARBA00022723"/>
    </source>
</evidence>
<dbReference type="Pfam" id="PF02633">
    <property type="entry name" value="Creatininase"/>
    <property type="match status" value="1"/>
</dbReference>
<dbReference type="SUPFAM" id="SSF102215">
    <property type="entry name" value="Creatininase"/>
    <property type="match status" value="1"/>
</dbReference>
<proteinExistence type="inferred from homology"/>
<name>A0A7L4YTL3_9ACTN</name>
<dbReference type="PANTHER" id="PTHR35005">
    <property type="entry name" value="3-DEHYDRO-SCYLLO-INOSOSE HYDROLASE"/>
    <property type="match status" value="1"/>
</dbReference>
<dbReference type="InterPro" id="IPR003785">
    <property type="entry name" value="Creatininase/forma_Hydrolase"/>
</dbReference>
<dbReference type="KEGG" id="eke:EK0264_07285"/>
<keyword evidence="4" id="KW-0862">Zinc</keyword>
<dbReference type="GO" id="GO:0009231">
    <property type="term" value="P:riboflavin biosynthetic process"/>
    <property type="evidence" value="ECO:0007669"/>
    <property type="project" value="TreeGrafter"/>
</dbReference>
<dbReference type="GO" id="GO:0046872">
    <property type="term" value="F:metal ion binding"/>
    <property type="evidence" value="ECO:0007669"/>
    <property type="project" value="UniProtKB-KW"/>
</dbReference>
<evidence type="ECO:0000313" key="7">
    <source>
        <dbReference type="Proteomes" id="UP000463857"/>
    </source>
</evidence>
<comment type="similarity">
    <text evidence="5">Belongs to the creatininase superfamily.</text>
</comment>
<keyword evidence="7" id="KW-1185">Reference proteome</keyword>
<accession>A0A7L4YTL3</accession>
<dbReference type="InParanoid" id="A0A7L4YTL3"/>
<dbReference type="Proteomes" id="UP000463857">
    <property type="component" value="Chromosome"/>
</dbReference>
<evidence type="ECO:0000256" key="5">
    <source>
        <dbReference type="ARBA" id="ARBA00024029"/>
    </source>
</evidence>
<comment type="cofactor">
    <cofactor evidence="1">
        <name>Zn(2+)</name>
        <dbReference type="ChEBI" id="CHEBI:29105"/>
    </cofactor>
</comment>